<feature type="region of interest" description="Disordered" evidence="1">
    <location>
        <begin position="409"/>
        <end position="431"/>
    </location>
</feature>
<reference evidence="3 4" key="1">
    <citation type="submission" date="2024-07" db="EMBL/GenBank/DDBJ databases">
        <title>Section-level genome sequencing and comparative genomics of Aspergillus sections Usti and Cavernicolus.</title>
        <authorList>
            <consortium name="Lawrence Berkeley National Laboratory"/>
            <person name="Nybo J.L."/>
            <person name="Vesth T.C."/>
            <person name="Theobald S."/>
            <person name="Frisvad J.C."/>
            <person name="Larsen T.O."/>
            <person name="Kjaerboelling I."/>
            <person name="Rothschild-Mancinelli K."/>
            <person name="Lyhne E.K."/>
            <person name="Kogle M.E."/>
            <person name="Barry K."/>
            <person name="Clum A."/>
            <person name="Na H."/>
            <person name="Ledsgaard L."/>
            <person name="Lin J."/>
            <person name="Lipzen A."/>
            <person name="Kuo A."/>
            <person name="Riley R."/>
            <person name="Mondo S."/>
            <person name="Labutti K."/>
            <person name="Haridas S."/>
            <person name="Pangalinan J."/>
            <person name="Salamov A.A."/>
            <person name="Simmons B.A."/>
            <person name="Magnuson J.K."/>
            <person name="Chen J."/>
            <person name="Drula E."/>
            <person name="Henrissat B."/>
            <person name="Wiebenga A."/>
            <person name="Lubbers R.J."/>
            <person name="Gomes A.C."/>
            <person name="Makela M.R."/>
            <person name="Stajich J."/>
            <person name="Grigoriev I.V."/>
            <person name="Mortensen U.H."/>
            <person name="De Vries R.P."/>
            <person name="Baker S.E."/>
            <person name="Andersen M.R."/>
        </authorList>
    </citation>
    <scope>NUCLEOTIDE SEQUENCE [LARGE SCALE GENOMIC DNA]</scope>
    <source>
        <strain evidence="3 4">CBS 123904</strain>
    </source>
</reference>
<organism evidence="3 4">
    <name type="scientific">Aspergillus pseudoustus</name>
    <dbReference type="NCBI Taxonomy" id="1810923"/>
    <lineage>
        <taxon>Eukaryota</taxon>
        <taxon>Fungi</taxon>
        <taxon>Dikarya</taxon>
        <taxon>Ascomycota</taxon>
        <taxon>Pezizomycotina</taxon>
        <taxon>Eurotiomycetes</taxon>
        <taxon>Eurotiomycetidae</taxon>
        <taxon>Eurotiales</taxon>
        <taxon>Aspergillaceae</taxon>
        <taxon>Aspergillus</taxon>
        <taxon>Aspergillus subgen. Nidulantes</taxon>
    </lineage>
</organism>
<gene>
    <name evidence="3" type="ORF">BJY01DRAFT_247269</name>
</gene>
<sequence>MPDNDFREAVHLHRSAYRLWLAIAYSVLAAFSWTMVVILTERPITTPSYGYDDGLETRDLYTRNENWYTAVRVLQAIVAILTLPITSTVCSGAAVVYAQQCRPASAADRLSLRQLLMLADKGWTDLRKIWRMLVVKNGWKKSGSTFLLVAMVLNVLGLVIQPLQEVFLSSTTVKTPGAHGLLTSIADIPAKFPGVLGSDIGSTVIQTRKALEVTSIEQVQSLLWSGANVSCSVVSSDGASPDYCDSGGLSLRNMSYLPSAFLAPLPNGFGTGLREGQFLPRINSTATVELISPTEYPSDCKDIPGAFHAEYHNSSVDSRAGLRYWSLRVCMPSDCFTGPWRGTRDRQDFTEELYIEYLTNVTIPDYKGAILNDTIINNAAGTRLRVHLSTTAGYFELPNYSNNQAPGPLMDRDPQRQGMSSNLYSEAPRRETAPAVDLDSFRNRTQLMDPNFAPNKGPLLSVALALFGPGSLPDRLASDQPLFSSPSSSQRLYLCVDKVPLGGLMTPFLDSVLDDRLIQANECIQSKALDEDDDTGITNVDIMENWLVNFHAPPPVLGNVFAAAAFLANQAWLQDNTQWPTLDVSFEPGVDSTKPSISLAGITVVSVLMFVEILGLLAMALYGWLYPRWTEELDAVAMMRIGNVLAASDGIQLGLTSRKEALNALYDLPGRMGDSQADQPRGRLGLGASAPLLRKPRLYELDGNIPSKEAKSTAESVAQFLLPARWTEESRNQDSD</sequence>
<feature type="transmembrane region" description="Helical" evidence="2">
    <location>
        <begin position="20"/>
        <end position="39"/>
    </location>
</feature>
<proteinExistence type="predicted"/>
<evidence type="ECO:0000313" key="3">
    <source>
        <dbReference type="EMBL" id="KAL2846365.1"/>
    </source>
</evidence>
<keyword evidence="4" id="KW-1185">Reference proteome</keyword>
<dbReference type="Proteomes" id="UP001610446">
    <property type="component" value="Unassembled WGS sequence"/>
</dbReference>
<evidence type="ECO:0000256" key="2">
    <source>
        <dbReference type="SAM" id="Phobius"/>
    </source>
</evidence>
<name>A0ABR4K253_9EURO</name>
<keyword evidence="2" id="KW-1133">Transmembrane helix</keyword>
<accession>A0ABR4K253</accession>
<comment type="caution">
    <text evidence="3">The sequence shown here is derived from an EMBL/GenBank/DDBJ whole genome shotgun (WGS) entry which is preliminary data.</text>
</comment>
<dbReference type="EMBL" id="JBFXLU010000064">
    <property type="protein sequence ID" value="KAL2846365.1"/>
    <property type="molecule type" value="Genomic_DNA"/>
</dbReference>
<evidence type="ECO:0000256" key="1">
    <source>
        <dbReference type="SAM" id="MobiDB-lite"/>
    </source>
</evidence>
<keyword evidence="2" id="KW-0812">Transmembrane</keyword>
<evidence type="ECO:0000313" key="4">
    <source>
        <dbReference type="Proteomes" id="UP001610446"/>
    </source>
</evidence>
<keyword evidence="2" id="KW-0472">Membrane</keyword>
<protein>
    <submittedName>
        <fullName evidence="3">Uncharacterized protein</fullName>
    </submittedName>
</protein>
<feature type="transmembrane region" description="Helical" evidence="2">
    <location>
        <begin position="145"/>
        <end position="163"/>
    </location>
</feature>
<feature type="transmembrane region" description="Helical" evidence="2">
    <location>
        <begin position="599"/>
        <end position="625"/>
    </location>
</feature>